<dbReference type="Gene3D" id="3.40.710.10">
    <property type="entry name" value="DD-peptidase/beta-lactamase superfamily"/>
    <property type="match status" value="1"/>
</dbReference>
<reference evidence="1 2" key="1">
    <citation type="submission" date="2021-04" db="EMBL/GenBank/DDBJ databases">
        <title>Genomics, taxonomy and metabolism of representatives of sulfur bacteria of the genus Thiothrix: Thiothrix fructosivorans QT, Thiothrix unzii A1T and three new species, Thiothrix subterranea sp. nov., Thiothrix litoralis sp. nov. and 'Candidatus Thiothrix anitrata' sp. nov.</title>
        <authorList>
            <person name="Ravin N.V."/>
            <person name="Smolyakov D."/>
            <person name="Rudenko T.S."/>
            <person name="Mardanov A.V."/>
            <person name="Beletsky A.V."/>
            <person name="Markov N.D."/>
            <person name="Fomenkov A.I."/>
            <person name="Roberts R.J."/>
            <person name="Karnachuk O.V."/>
            <person name="Novikov A."/>
            <person name="Grabovich M.Y."/>
        </authorList>
    </citation>
    <scope>NUCLEOTIDE SEQUENCE [LARGE SCALE GENOMIC DNA]</scope>
    <source>
        <strain evidence="1 2">AS</strain>
    </source>
</reference>
<evidence type="ECO:0000313" key="1">
    <source>
        <dbReference type="EMBL" id="QTR48417.1"/>
    </source>
</evidence>
<dbReference type="Proteomes" id="UP000672039">
    <property type="component" value="Chromosome"/>
</dbReference>
<sequence length="55" mass="6124">MVWHDGQVGGYSAYLALDPQTNTGVVVLSAQSVDRNMLGMMLMRLLRTQSWLPSQ</sequence>
<organism evidence="1 2">
    <name type="scientific">Thiothrix litoralis</name>
    <dbReference type="NCBI Taxonomy" id="2891210"/>
    <lineage>
        <taxon>Bacteria</taxon>
        <taxon>Pseudomonadati</taxon>
        <taxon>Pseudomonadota</taxon>
        <taxon>Gammaproteobacteria</taxon>
        <taxon>Thiotrichales</taxon>
        <taxon>Thiotrichaceae</taxon>
        <taxon>Thiothrix</taxon>
    </lineage>
</organism>
<protein>
    <submittedName>
        <fullName evidence="1">Serine hydrolase</fullName>
    </submittedName>
</protein>
<name>A0ABX7WZ25_9GAMM</name>
<accession>A0ABX7WZ25</accession>
<keyword evidence="1" id="KW-0378">Hydrolase</keyword>
<proteinExistence type="predicted"/>
<dbReference type="SUPFAM" id="SSF56601">
    <property type="entry name" value="beta-lactamase/transpeptidase-like"/>
    <property type="match status" value="1"/>
</dbReference>
<dbReference type="EMBL" id="CP072801">
    <property type="protein sequence ID" value="QTR48417.1"/>
    <property type="molecule type" value="Genomic_DNA"/>
</dbReference>
<keyword evidence="2" id="KW-1185">Reference proteome</keyword>
<dbReference type="GO" id="GO:0016787">
    <property type="term" value="F:hydrolase activity"/>
    <property type="evidence" value="ECO:0007669"/>
    <property type="project" value="UniProtKB-KW"/>
</dbReference>
<evidence type="ECO:0000313" key="2">
    <source>
        <dbReference type="Proteomes" id="UP000672039"/>
    </source>
</evidence>
<dbReference type="InterPro" id="IPR012338">
    <property type="entry name" value="Beta-lactam/transpept-like"/>
</dbReference>
<gene>
    <name evidence="1" type="ORF">J9253_12295</name>
</gene>